<dbReference type="Pfam" id="PF01420">
    <property type="entry name" value="Methylase_S"/>
    <property type="match status" value="2"/>
</dbReference>
<dbReference type="RefSeq" id="WP_182598265.1">
    <property type="nucleotide sequence ID" value="NZ_JACIVC010000058.1"/>
</dbReference>
<evidence type="ECO:0000313" key="6">
    <source>
        <dbReference type="Proteomes" id="UP000518316"/>
    </source>
</evidence>
<feature type="domain" description="Type I restriction modification DNA specificity" evidence="4">
    <location>
        <begin position="196"/>
        <end position="346"/>
    </location>
</feature>
<evidence type="ECO:0000256" key="3">
    <source>
        <dbReference type="ARBA" id="ARBA00023125"/>
    </source>
</evidence>
<accession>A0A7W3TRR9</accession>
<keyword evidence="5" id="KW-0540">Nuclease</keyword>
<reference evidence="5 6" key="1">
    <citation type="submission" date="2020-07" db="EMBL/GenBank/DDBJ databases">
        <title>Description of Limosilactobacillus balticus sp. nov., Limosilactobacillus agrestis sp. nov., Limosilactobacillus albertensis sp. nov., Limosilactobacillus rudii sp. nov., Limosilactobacillus fastidiosus sp. nov., five novel Limosilactobacillus species isolated from the vertebrate gastrointestinal tract, and proposal of 6 subspecies of Limosilactobacillus reuteri adapted to the gastrointestinal tract of specific vertebrate hosts.</title>
        <authorList>
            <person name="Li F."/>
            <person name="Cheng C."/>
            <person name="Zheng J."/>
            <person name="Quevedo R.M."/>
            <person name="Li J."/>
            <person name="Roos S."/>
            <person name="Gaenzle M.G."/>
            <person name="Walter J."/>
        </authorList>
    </citation>
    <scope>NUCLEOTIDE SEQUENCE [LARGE SCALE GENOMIC DNA]</scope>
    <source>
        <strain evidence="5 6">RRLNB_1_1</strain>
    </source>
</reference>
<dbReference type="Gene3D" id="3.90.220.20">
    <property type="entry name" value="DNA methylase specificity domains"/>
    <property type="match status" value="1"/>
</dbReference>
<comment type="similarity">
    <text evidence="1">Belongs to the type-I restriction system S methylase family.</text>
</comment>
<organism evidence="5 6">
    <name type="scientific">Limosilactobacillus albertensis</name>
    <dbReference type="NCBI Taxonomy" id="2759752"/>
    <lineage>
        <taxon>Bacteria</taxon>
        <taxon>Bacillati</taxon>
        <taxon>Bacillota</taxon>
        <taxon>Bacilli</taxon>
        <taxon>Lactobacillales</taxon>
        <taxon>Lactobacillaceae</taxon>
        <taxon>Limosilactobacillus</taxon>
    </lineage>
</organism>
<dbReference type="InterPro" id="IPR000055">
    <property type="entry name" value="Restrct_endonuc_typeI_TRD"/>
</dbReference>
<dbReference type="SUPFAM" id="SSF116734">
    <property type="entry name" value="DNA methylase specificity domain"/>
    <property type="match status" value="1"/>
</dbReference>
<dbReference type="GO" id="GO:0004519">
    <property type="term" value="F:endonuclease activity"/>
    <property type="evidence" value="ECO:0007669"/>
    <property type="project" value="UniProtKB-KW"/>
</dbReference>
<feature type="domain" description="Type I restriction modification DNA specificity" evidence="4">
    <location>
        <begin position="10"/>
        <end position="163"/>
    </location>
</feature>
<evidence type="ECO:0000259" key="4">
    <source>
        <dbReference type="Pfam" id="PF01420"/>
    </source>
</evidence>
<sequence length="363" mass="42082">MKMLKVTDREWRPIAINNLFSSFVPGKCSSVTHLVKSNRGIEYIGATNRNNGVLCYLKRNIENTKLIQPGNCIGFIKDGDGSAGYAIYKKEEFVSTVNVIFGYANWINPLTGLFFTSSQNLIKDKYNHGYKRNLQHLRADHVMLPFNEQEQPDFKFMEDFVRERMNILLNKYILYVKKQLINLGEWEQQDYLKYPNVNWKAFSVQQIFSTIQRGKRLKNDDHVSGKFPYVSSSAMNNGVADWVEPIDGCRVFTPSISLANSGSVGTAFYEPFNYVASDHITSFHLEEGSKEIYLFIATSLEKQKNNFGFNREVNEKRLKKLRVMLPVCSNGQPDYSYMTWYIRGKIIVKYKKYLQYLNDQKAI</sequence>
<comment type="caution">
    <text evidence="5">The sequence shown here is derived from an EMBL/GenBank/DDBJ whole genome shotgun (WGS) entry which is preliminary data.</text>
</comment>
<evidence type="ECO:0000256" key="2">
    <source>
        <dbReference type="ARBA" id="ARBA00022747"/>
    </source>
</evidence>
<dbReference type="AlphaFoldDB" id="A0A7W3TRR9"/>
<dbReference type="Proteomes" id="UP000518316">
    <property type="component" value="Unassembled WGS sequence"/>
</dbReference>
<keyword evidence="2" id="KW-0680">Restriction system</keyword>
<keyword evidence="3" id="KW-0238">DNA-binding</keyword>
<dbReference type="EMBL" id="JACIVC010000058">
    <property type="protein sequence ID" value="MBB1069707.1"/>
    <property type="molecule type" value="Genomic_DNA"/>
</dbReference>
<keyword evidence="6" id="KW-1185">Reference proteome</keyword>
<evidence type="ECO:0000256" key="1">
    <source>
        <dbReference type="ARBA" id="ARBA00010923"/>
    </source>
</evidence>
<protein>
    <submittedName>
        <fullName evidence="5">Restriction endonuclease subunit S</fullName>
    </submittedName>
</protein>
<dbReference type="GO" id="GO:0003677">
    <property type="term" value="F:DNA binding"/>
    <property type="evidence" value="ECO:0007669"/>
    <property type="project" value="UniProtKB-KW"/>
</dbReference>
<dbReference type="InterPro" id="IPR044946">
    <property type="entry name" value="Restrct_endonuc_typeI_TRD_sf"/>
</dbReference>
<proteinExistence type="inferred from homology"/>
<gene>
    <name evidence="5" type="ORF">H5S40_06025</name>
</gene>
<keyword evidence="5" id="KW-0378">Hydrolase</keyword>
<keyword evidence="5" id="KW-0255">Endonuclease</keyword>
<dbReference type="GO" id="GO:0009307">
    <property type="term" value="P:DNA restriction-modification system"/>
    <property type="evidence" value="ECO:0007669"/>
    <property type="project" value="UniProtKB-KW"/>
</dbReference>
<name>A0A7W3TRR9_9LACO</name>
<evidence type="ECO:0000313" key="5">
    <source>
        <dbReference type="EMBL" id="MBB1069707.1"/>
    </source>
</evidence>